<evidence type="ECO:0000313" key="2">
    <source>
        <dbReference type="EMBL" id="EID72700.1"/>
    </source>
</evidence>
<accession>I0W8I4</accession>
<name>I0W8I4_9FLAO</name>
<dbReference type="Pfam" id="PF13483">
    <property type="entry name" value="Lactamase_B_3"/>
    <property type="match status" value="1"/>
</dbReference>
<dbReference type="GO" id="GO:0016787">
    <property type="term" value="F:hydrolase activity"/>
    <property type="evidence" value="ECO:0007669"/>
    <property type="project" value="UniProtKB-KW"/>
</dbReference>
<protein>
    <submittedName>
        <fullName evidence="2">Metallo-hydrolase/oxidoreductase</fullName>
    </submittedName>
</protein>
<dbReference type="PATRIC" id="fig|946077.3.peg.2266"/>
<reference evidence="2 3" key="1">
    <citation type="journal article" date="2012" name="J. Bacteriol.">
        <title>Genome Sequence of the Halotolerant Bacterium Imtechella halotolerans K1T.</title>
        <authorList>
            <person name="Kumar S."/>
            <person name="Vikram S."/>
            <person name="Subramanian S."/>
            <person name="Raghava G.P."/>
            <person name="Pinnaka A.K."/>
        </authorList>
    </citation>
    <scope>NUCLEOTIDE SEQUENCE [LARGE SCALE GENOMIC DNA]</scope>
    <source>
        <strain evidence="2 3">K1</strain>
    </source>
</reference>
<keyword evidence="3" id="KW-1185">Reference proteome</keyword>
<dbReference type="Gene3D" id="3.60.15.10">
    <property type="entry name" value="Ribonuclease Z/Hydroxyacylglutathione hydrolase-like"/>
    <property type="match status" value="1"/>
</dbReference>
<feature type="chain" id="PRO_5003635246" evidence="1">
    <location>
        <begin position="19"/>
        <end position="245"/>
    </location>
</feature>
<dbReference type="PANTHER" id="PTHR43546:SF3">
    <property type="entry name" value="UPF0173 METAL-DEPENDENT HYDROLASE MJ1163"/>
    <property type="match status" value="1"/>
</dbReference>
<dbReference type="AlphaFoldDB" id="I0W8I4"/>
<dbReference type="PANTHER" id="PTHR43546">
    <property type="entry name" value="UPF0173 METAL-DEPENDENT HYDROLASE MJ1163-RELATED"/>
    <property type="match status" value="1"/>
</dbReference>
<sequence>MKTILTLLFILVLSPLAAQDTPDTIGSIKIQPIFHGSLVISYDNAVIYVDPYGDIEKFAQQPKPTIILITDIHGDHLNMETLEALDTSSAQFIVPKAVAEKLPEKYTSRVITVSNGKNILVKDNINIHTIPMYNLPESEDSRHPKGRGNGYILTLGNQNVYISGDTSGIPEMRDLRNIDIAFICMNLPYTMDIHEAAEAVLDFKPKVIYPYHYRGSNGLSDIEEFKNLISKSSNTIEVRLKEWYR</sequence>
<feature type="signal peptide" evidence="1">
    <location>
        <begin position="1"/>
        <end position="18"/>
    </location>
</feature>
<comment type="caution">
    <text evidence="2">The sequence shown here is derived from an EMBL/GenBank/DDBJ whole genome shotgun (WGS) entry which is preliminary data.</text>
</comment>
<keyword evidence="2" id="KW-0378">Hydrolase</keyword>
<dbReference type="InterPro" id="IPR050114">
    <property type="entry name" value="UPF0173_UPF0282_UlaG_hydrolase"/>
</dbReference>
<dbReference type="eggNOG" id="COG2220">
    <property type="taxonomic scope" value="Bacteria"/>
</dbReference>
<dbReference type="InterPro" id="IPR036866">
    <property type="entry name" value="RibonucZ/Hydroxyglut_hydro"/>
</dbReference>
<dbReference type="SUPFAM" id="SSF56281">
    <property type="entry name" value="Metallo-hydrolase/oxidoreductase"/>
    <property type="match status" value="1"/>
</dbReference>
<proteinExistence type="predicted"/>
<gene>
    <name evidence="2" type="ORF">W5A_11244</name>
</gene>
<dbReference type="STRING" id="946077.W5A_11244"/>
<organism evidence="2 3">
    <name type="scientific">Imtechella halotolerans K1</name>
    <dbReference type="NCBI Taxonomy" id="946077"/>
    <lineage>
        <taxon>Bacteria</taxon>
        <taxon>Pseudomonadati</taxon>
        <taxon>Bacteroidota</taxon>
        <taxon>Flavobacteriia</taxon>
        <taxon>Flavobacteriales</taxon>
        <taxon>Flavobacteriaceae</taxon>
        <taxon>Imtechella</taxon>
    </lineage>
</organism>
<keyword evidence="1" id="KW-0732">Signal</keyword>
<dbReference type="EMBL" id="AJJU01000034">
    <property type="protein sequence ID" value="EID72700.1"/>
    <property type="molecule type" value="Genomic_DNA"/>
</dbReference>
<dbReference type="RefSeq" id="WP_008240687.1">
    <property type="nucleotide sequence ID" value="NZ_AJJU01000034.1"/>
</dbReference>
<evidence type="ECO:0000256" key="1">
    <source>
        <dbReference type="SAM" id="SignalP"/>
    </source>
</evidence>
<evidence type="ECO:0000313" key="3">
    <source>
        <dbReference type="Proteomes" id="UP000005938"/>
    </source>
</evidence>
<dbReference type="Proteomes" id="UP000005938">
    <property type="component" value="Unassembled WGS sequence"/>
</dbReference>
<dbReference type="OrthoDB" id="9789133at2"/>